<protein>
    <submittedName>
        <fullName evidence="7">DUF4870 domain-containing protein</fullName>
    </submittedName>
</protein>
<evidence type="ECO:0000256" key="1">
    <source>
        <dbReference type="ARBA" id="ARBA00004141"/>
    </source>
</evidence>
<proteinExistence type="predicted"/>
<keyword evidence="4 6" id="KW-0472">Membrane</keyword>
<feature type="transmembrane region" description="Helical" evidence="6">
    <location>
        <begin position="63"/>
        <end position="83"/>
    </location>
</feature>
<feature type="transmembrane region" description="Helical" evidence="6">
    <location>
        <begin position="134"/>
        <end position="162"/>
    </location>
</feature>
<dbReference type="Proteomes" id="UP000470875">
    <property type="component" value="Unassembled WGS sequence"/>
</dbReference>
<feature type="region of interest" description="Disordered" evidence="5">
    <location>
        <begin position="1"/>
        <end position="37"/>
    </location>
</feature>
<feature type="compositionally biased region" description="Low complexity" evidence="5">
    <location>
        <begin position="1"/>
        <end position="11"/>
    </location>
</feature>
<dbReference type="Pfam" id="PF09685">
    <property type="entry name" value="MamF_MmsF"/>
    <property type="match status" value="1"/>
</dbReference>
<evidence type="ECO:0000256" key="2">
    <source>
        <dbReference type="ARBA" id="ARBA00022692"/>
    </source>
</evidence>
<dbReference type="AlphaFoldDB" id="A0A6N7W4B3"/>
<evidence type="ECO:0000256" key="5">
    <source>
        <dbReference type="SAM" id="MobiDB-lite"/>
    </source>
</evidence>
<gene>
    <name evidence="7" type="ORF">FYJ24_00935</name>
</gene>
<keyword evidence="8" id="KW-1185">Reference proteome</keyword>
<evidence type="ECO:0000313" key="7">
    <source>
        <dbReference type="EMBL" id="MSS83353.1"/>
    </source>
</evidence>
<dbReference type="RefSeq" id="WP_154542705.1">
    <property type="nucleotide sequence ID" value="NZ_VULO01000001.1"/>
</dbReference>
<organism evidence="7 8">
    <name type="scientific">Scrofimicrobium canadense</name>
    <dbReference type="NCBI Taxonomy" id="2652290"/>
    <lineage>
        <taxon>Bacteria</taxon>
        <taxon>Bacillati</taxon>
        <taxon>Actinomycetota</taxon>
        <taxon>Actinomycetes</taxon>
        <taxon>Actinomycetales</taxon>
        <taxon>Actinomycetaceae</taxon>
        <taxon>Scrofimicrobium</taxon>
    </lineage>
</organism>
<evidence type="ECO:0000256" key="3">
    <source>
        <dbReference type="ARBA" id="ARBA00022989"/>
    </source>
</evidence>
<feature type="compositionally biased region" description="Pro residues" evidence="5">
    <location>
        <begin position="12"/>
        <end position="28"/>
    </location>
</feature>
<comment type="subcellular location">
    <subcellularLocation>
        <location evidence="1">Membrane</location>
        <topology evidence="1">Multi-pass membrane protein</topology>
    </subcellularLocation>
</comment>
<comment type="caution">
    <text evidence="7">The sequence shown here is derived from an EMBL/GenBank/DDBJ whole genome shotgun (WGS) entry which is preliminary data.</text>
</comment>
<evidence type="ECO:0000256" key="4">
    <source>
        <dbReference type="ARBA" id="ARBA00023136"/>
    </source>
</evidence>
<reference evidence="7 8" key="1">
    <citation type="submission" date="2019-08" db="EMBL/GenBank/DDBJ databases">
        <title>In-depth cultivation of the pig gut microbiome towards novel bacterial diversity and tailored functional studies.</title>
        <authorList>
            <person name="Wylensek D."/>
            <person name="Hitch T.C.A."/>
            <person name="Clavel T."/>
        </authorList>
    </citation>
    <scope>NUCLEOTIDE SEQUENCE [LARGE SCALE GENOMIC DNA]</scope>
    <source>
        <strain evidence="7 8">WB03_NA08</strain>
    </source>
</reference>
<evidence type="ECO:0000256" key="6">
    <source>
        <dbReference type="SAM" id="Phobius"/>
    </source>
</evidence>
<accession>A0A6N7W4B3</accession>
<sequence length="184" mass="20092">MPDQEYPSQQSFPPPPPNGPYGYTPPSPQYSQDGHTYPPYSPQPAYAASGYSPAIPPYEASDISLNLVLSIFFGWIPALVFFLRRDQVSPITRAVFVGNMNFQLTRLLVSVGGYILAFLMVIIGSVTIDNGGSIAVIFSILMWIALGGISIAYFVISIVAAVQAKDRAMAGQPYQFPITIRFFS</sequence>
<keyword evidence="2 6" id="KW-0812">Transmembrane</keyword>
<dbReference type="EMBL" id="VULO01000001">
    <property type="protein sequence ID" value="MSS83353.1"/>
    <property type="molecule type" value="Genomic_DNA"/>
</dbReference>
<dbReference type="InterPro" id="IPR019109">
    <property type="entry name" value="MamF_MmsF"/>
</dbReference>
<feature type="transmembrane region" description="Helical" evidence="6">
    <location>
        <begin position="104"/>
        <end position="128"/>
    </location>
</feature>
<evidence type="ECO:0000313" key="8">
    <source>
        <dbReference type="Proteomes" id="UP000470875"/>
    </source>
</evidence>
<keyword evidence="3 6" id="KW-1133">Transmembrane helix</keyword>
<name>A0A6N7W4B3_9ACTO</name>